<reference evidence="1" key="1">
    <citation type="journal article" date="2014" name="Front. Microbiol.">
        <title>High frequency of phylogenetically diverse reductive dehalogenase-homologous genes in deep subseafloor sedimentary metagenomes.</title>
        <authorList>
            <person name="Kawai M."/>
            <person name="Futagami T."/>
            <person name="Toyoda A."/>
            <person name="Takaki Y."/>
            <person name="Nishi S."/>
            <person name="Hori S."/>
            <person name="Arai W."/>
            <person name="Tsubouchi T."/>
            <person name="Morono Y."/>
            <person name="Uchiyama I."/>
            <person name="Ito T."/>
            <person name="Fujiyama A."/>
            <person name="Inagaki F."/>
            <person name="Takami H."/>
        </authorList>
    </citation>
    <scope>NUCLEOTIDE SEQUENCE</scope>
    <source>
        <strain evidence="1">Expedition CK06-06</strain>
    </source>
</reference>
<accession>X1KMN8</accession>
<feature type="non-terminal residue" evidence="1">
    <location>
        <position position="121"/>
    </location>
</feature>
<comment type="caution">
    <text evidence="1">The sequence shown here is derived from an EMBL/GenBank/DDBJ whole genome shotgun (WGS) entry which is preliminary data.</text>
</comment>
<dbReference type="EMBL" id="BARU01045602">
    <property type="protein sequence ID" value="GAH94870.1"/>
    <property type="molecule type" value="Genomic_DNA"/>
</dbReference>
<protein>
    <recommendedName>
        <fullName evidence="2">Type I restriction enzyme R protein N-terminal domain-containing protein</fullName>
    </recommendedName>
</protein>
<dbReference type="AlphaFoldDB" id="X1KMN8"/>
<gene>
    <name evidence="1" type="ORF">S03H2_69130</name>
</gene>
<evidence type="ECO:0008006" key="2">
    <source>
        <dbReference type="Google" id="ProtNLM"/>
    </source>
</evidence>
<organism evidence="1">
    <name type="scientific">marine sediment metagenome</name>
    <dbReference type="NCBI Taxonomy" id="412755"/>
    <lineage>
        <taxon>unclassified sequences</taxon>
        <taxon>metagenomes</taxon>
        <taxon>ecological metagenomes</taxon>
    </lineage>
</organism>
<sequence>MKSNNNNTQIKYKLGKLIDKYNKIKKEKGAIGLERLNETEVRKDFIDPFFEILGWNIHDSTEYGAEEYIKGIGRADIILRDPRKISGKSHSLVYVEAKRFGILSRFFPILDEEIPQQYILQ</sequence>
<evidence type="ECO:0000313" key="1">
    <source>
        <dbReference type="EMBL" id="GAH94870.1"/>
    </source>
</evidence>
<proteinExistence type="predicted"/>
<name>X1KMN8_9ZZZZ</name>